<dbReference type="OrthoDB" id="3552888at2759"/>
<evidence type="ECO:0000313" key="3">
    <source>
        <dbReference type="Proteomes" id="UP000008782"/>
    </source>
</evidence>
<dbReference type="AlphaFoldDB" id="E3Q1X9"/>
<dbReference type="HOGENOM" id="CLU_089018_0_0_1"/>
<keyword evidence="3" id="KW-1185">Reference proteome</keyword>
<dbReference type="GeneID" id="24405589"/>
<name>E3Q1X9_COLGM</name>
<feature type="signal peptide" evidence="1">
    <location>
        <begin position="1"/>
        <end position="22"/>
    </location>
</feature>
<reference evidence="3" key="1">
    <citation type="journal article" date="2012" name="Nat. Genet.">
        <title>Lifestyle transitions in plant pathogenic Colletotrichum fungi deciphered by genome and transcriptome analyses.</title>
        <authorList>
            <person name="O'Connell R.J."/>
            <person name="Thon M.R."/>
            <person name="Hacquard S."/>
            <person name="Amyotte S.G."/>
            <person name="Kleemann J."/>
            <person name="Torres M.F."/>
            <person name="Damm U."/>
            <person name="Buiate E.A."/>
            <person name="Epstein L."/>
            <person name="Alkan N."/>
            <person name="Altmueller J."/>
            <person name="Alvarado-Balderrama L."/>
            <person name="Bauser C.A."/>
            <person name="Becker C."/>
            <person name="Birren B.W."/>
            <person name="Chen Z."/>
            <person name="Choi J."/>
            <person name="Crouch J.A."/>
            <person name="Duvick J.P."/>
            <person name="Farman M.A."/>
            <person name="Gan P."/>
            <person name="Heiman D."/>
            <person name="Henrissat B."/>
            <person name="Howard R.J."/>
            <person name="Kabbage M."/>
            <person name="Koch C."/>
            <person name="Kracher B."/>
            <person name="Kubo Y."/>
            <person name="Law A.D."/>
            <person name="Lebrun M.-H."/>
            <person name="Lee Y.-H."/>
            <person name="Miyara I."/>
            <person name="Moore N."/>
            <person name="Neumann U."/>
            <person name="Nordstroem K."/>
            <person name="Panaccione D.G."/>
            <person name="Panstruga R."/>
            <person name="Place M."/>
            <person name="Proctor R.H."/>
            <person name="Prusky D."/>
            <person name="Rech G."/>
            <person name="Reinhardt R."/>
            <person name="Rollins J.A."/>
            <person name="Rounsley S."/>
            <person name="Schardl C.L."/>
            <person name="Schwartz D.C."/>
            <person name="Shenoy N."/>
            <person name="Shirasu K."/>
            <person name="Sikhakolli U.R."/>
            <person name="Stueber K."/>
            <person name="Sukno S.A."/>
            <person name="Sweigard J.A."/>
            <person name="Takano Y."/>
            <person name="Takahara H."/>
            <person name="Trail F."/>
            <person name="van der Does H.C."/>
            <person name="Voll L.M."/>
            <person name="Will I."/>
            <person name="Young S."/>
            <person name="Zeng Q."/>
            <person name="Zhang J."/>
            <person name="Zhou S."/>
            <person name="Dickman M.B."/>
            <person name="Schulze-Lefert P."/>
            <person name="Ver Loren van Themaat E."/>
            <person name="Ma L.-J."/>
            <person name="Vaillancourt L.J."/>
        </authorList>
    </citation>
    <scope>NUCLEOTIDE SEQUENCE [LARGE SCALE GENOMIC DNA]</scope>
    <source>
        <strain evidence="3">M1.001 / M2 / FGSC 10212</strain>
    </source>
</reference>
<evidence type="ECO:0000256" key="1">
    <source>
        <dbReference type="SAM" id="SignalP"/>
    </source>
</evidence>
<accession>E3Q1X9</accession>
<gene>
    <name evidence="2" type="ORF">GLRG_00224</name>
</gene>
<proteinExistence type="predicted"/>
<dbReference type="EMBL" id="GG697331">
    <property type="protein sequence ID" value="EFQ25080.1"/>
    <property type="molecule type" value="Genomic_DNA"/>
</dbReference>
<dbReference type="eggNOG" id="ENOG502SRRT">
    <property type="taxonomic scope" value="Eukaryota"/>
</dbReference>
<evidence type="ECO:0000313" key="2">
    <source>
        <dbReference type="EMBL" id="EFQ25080.1"/>
    </source>
</evidence>
<feature type="chain" id="PRO_5003179985" description="Ecp2 effector protein domain-containing protein" evidence="1">
    <location>
        <begin position="23"/>
        <end position="199"/>
    </location>
</feature>
<dbReference type="PANTHER" id="PTHR35605">
    <property type="entry name" value="ECP2 EFFECTOR PROTEIN DOMAIN-CONTAINING PROTEIN-RELATED"/>
    <property type="match status" value="1"/>
</dbReference>
<dbReference type="PANTHER" id="PTHR35605:SF1">
    <property type="entry name" value="ECP2 EFFECTOR PROTEIN DOMAIN-CONTAINING PROTEIN-RELATED"/>
    <property type="match status" value="1"/>
</dbReference>
<dbReference type="RefSeq" id="XP_008089100.1">
    <property type="nucleotide sequence ID" value="XM_008090909.1"/>
</dbReference>
<keyword evidence="1" id="KW-0732">Signal</keyword>
<sequence>MRANYLVALLSALPAILVTALADLHTDVHEFTPKWEFEPFPGQKITLNGTVEQVVAELAQINPDYSPFAPALGDGGLGVEKRQKAELFPADKVLCLKPGWDYVHESEAKVGIHYLKTVKGRPRGDPGPGNCGRVSCGYSSAIWFCNDNTHHITIDSFAQIAEMVEAIGYHCTTRWRRWYSGQAFHPTDNWNVYIHRDSC</sequence>
<dbReference type="Proteomes" id="UP000008782">
    <property type="component" value="Unassembled WGS sequence"/>
</dbReference>
<protein>
    <recommendedName>
        <fullName evidence="4">Ecp2 effector protein domain-containing protein</fullName>
    </recommendedName>
</protein>
<organism evidence="3">
    <name type="scientific">Colletotrichum graminicola (strain M1.001 / M2 / FGSC 10212)</name>
    <name type="common">Maize anthracnose fungus</name>
    <name type="synonym">Glomerella graminicola</name>
    <dbReference type="NCBI Taxonomy" id="645133"/>
    <lineage>
        <taxon>Eukaryota</taxon>
        <taxon>Fungi</taxon>
        <taxon>Dikarya</taxon>
        <taxon>Ascomycota</taxon>
        <taxon>Pezizomycotina</taxon>
        <taxon>Sordariomycetes</taxon>
        <taxon>Hypocreomycetidae</taxon>
        <taxon>Glomerellales</taxon>
        <taxon>Glomerellaceae</taxon>
        <taxon>Colletotrichum</taxon>
        <taxon>Colletotrichum graminicola species complex</taxon>
    </lineage>
</organism>
<evidence type="ECO:0008006" key="4">
    <source>
        <dbReference type="Google" id="ProtNLM"/>
    </source>
</evidence>
<dbReference type="VEuPathDB" id="FungiDB:GLRG_00224"/>
<dbReference type="STRING" id="645133.E3Q1X9"/>